<accession>A0A6J7AFH8</accession>
<dbReference type="EMBL" id="CAFABA010000058">
    <property type="protein sequence ID" value="CAB4831595.1"/>
    <property type="molecule type" value="Genomic_DNA"/>
</dbReference>
<proteinExistence type="predicted"/>
<organism evidence="4">
    <name type="scientific">freshwater metagenome</name>
    <dbReference type="NCBI Taxonomy" id="449393"/>
    <lineage>
        <taxon>unclassified sequences</taxon>
        <taxon>metagenomes</taxon>
        <taxon>ecological metagenomes</taxon>
    </lineage>
</organism>
<dbReference type="EMBL" id="CAEZYR010000198">
    <property type="protein sequence ID" value="CAB4772982.1"/>
    <property type="molecule type" value="Genomic_DNA"/>
</dbReference>
<evidence type="ECO:0000313" key="3">
    <source>
        <dbReference type="EMBL" id="CAB4772982.1"/>
    </source>
</evidence>
<evidence type="ECO:0000256" key="1">
    <source>
        <dbReference type="ARBA" id="ARBA00022801"/>
    </source>
</evidence>
<dbReference type="InterPro" id="IPR000868">
    <property type="entry name" value="Isochorismatase-like_dom"/>
</dbReference>
<dbReference type="Pfam" id="PF00857">
    <property type="entry name" value="Isochorismatase"/>
    <property type="match status" value="1"/>
</dbReference>
<evidence type="ECO:0000313" key="4">
    <source>
        <dbReference type="EMBL" id="CAB4831595.1"/>
    </source>
</evidence>
<dbReference type="AlphaFoldDB" id="A0A6J7AFH8"/>
<dbReference type="SUPFAM" id="SSF52499">
    <property type="entry name" value="Isochorismatase-like hydrolases"/>
    <property type="match status" value="1"/>
</dbReference>
<dbReference type="InterPro" id="IPR050272">
    <property type="entry name" value="Isochorismatase-like_hydrls"/>
</dbReference>
<evidence type="ECO:0000259" key="2">
    <source>
        <dbReference type="Pfam" id="PF00857"/>
    </source>
</evidence>
<sequence>MGEARTFLRAIGAVVGAALLLASSGCSGDDGATTPASSTVSSIAVVSTTALSATAERCHWLPSCQANRWRRVVADETMLATWQEQADPAHTALVMVDLQNDFGHLDGWVAQQQVPGFLGDTGISAVLDRSHELLDAAREADALRIFVRMLGDERYLSGPWKALYGRNHGHVRPPCVYEGTWGADWVEGLGPDGSERELIIDKYRYSAFIGTRLDLVLRSHGVRTLLICGVATSGCVESTIRDGFMLDYYTVIAGDACGDYESARHQATLSKMSLSFGTVIDTKELVHHWT</sequence>
<gene>
    <name evidence="3" type="ORF">UFOPK2754_03201</name>
    <name evidence="4" type="ORF">UFOPK3139_01531</name>
</gene>
<dbReference type="InterPro" id="IPR036380">
    <property type="entry name" value="Isochorismatase-like_sf"/>
</dbReference>
<dbReference type="CDD" id="cd00431">
    <property type="entry name" value="cysteine_hydrolases"/>
    <property type="match status" value="1"/>
</dbReference>
<reference evidence="4" key="1">
    <citation type="submission" date="2020-05" db="EMBL/GenBank/DDBJ databases">
        <authorList>
            <person name="Chiriac C."/>
            <person name="Salcher M."/>
            <person name="Ghai R."/>
            <person name="Kavagutti S V."/>
        </authorList>
    </citation>
    <scope>NUCLEOTIDE SEQUENCE</scope>
</reference>
<dbReference type="PANTHER" id="PTHR43540">
    <property type="entry name" value="PEROXYUREIDOACRYLATE/UREIDOACRYLATE AMIDOHYDROLASE-RELATED"/>
    <property type="match status" value="1"/>
</dbReference>
<dbReference type="GO" id="GO:0016787">
    <property type="term" value="F:hydrolase activity"/>
    <property type="evidence" value="ECO:0007669"/>
    <property type="project" value="UniProtKB-KW"/>
</dbReference>
<name>A0A6J7AFH8_9ZZZZ</name>
<keyword evidence="1" id="KW-0378">Hydrolase</keyword>
<feature type="domain" description="Isochorismatase-like" evidence="2">
    <location>
        <begin position="91"/>
        <end position="284"/>
    </location>
</feature>
<protein>
    <submittedName>
        <fullName evidence="4">Unannotated protein</fullName>
    </submittedName>
</protein>
<dbReference type="PANTHER" id="PTHR43540:SF6">
    <property type="entry name" value="ISOCHORISMATASE-LIKE DOMAIN-CONTAINING PROTEIN"/>
    <property type="match status" value="1"/>
</dbReference>
<dbReference type="PROSITE" id="PS51257">
    <property type="entry name" value="PROKAR_LIPOPROTEIN"/>
    <property type="match status" value="1"/>
</dbReference>
<dbReference type="Gene3D" id="3.40.50.850">
    <property type="entry name" value="Isochorismatase-like"/>
    <property type="match status" value="1"/>
</dbReference>